<sequence>MDQVAQNINKDMIEADLIDLDSLDFSDDQTWLYVVPGDSGQRVDINEWKLSCHWLYDKDPEYEKLKTKFFSLLDALHKHDDVAIPDKHKFDSRTYVKPKKRVQRPSIQSVVEVVSNPPSIIQNTPLGQSVNKYLTYNKYNNPLGAISPMLRLKTFNVDINTDNSNAVKEYAMKRRSLVPDDDPQLEDLDVALTAETTEPSGPNASRPINIDLSQPANNLQNTFNKGLTNILNERGSLNMYQSGESLTRMSPPSLVSSLLMESSGTFNAESLDSRKSIASYKDAGLPITSGRESIDPMMTSMSLSILDDKDMNTSFFSQTTFPDNESLIDSLPPSLVSSVNSSYVINTKPKTEATDSNIFSSATFTHLEQSERLLSARPRCQLYNSYTKRESGIRNTESYTKSREEACQIDQVNKILNENSDNKDPPKITKANDMSETITLHFANNKYKNKDAEKENLNETFETDDAFYRDNGLQKVSELVKNSMNVTCDKQELNEIKQARQKLSLARRGLPIEPDKPLPNQVDTTAVKIQLPNQTITVPRQSVESVSELMKRRSQNLNNHLTSEEPPRETPKRNATFRKVSPRQSATVVYVKSDENKIIDINSATMNLIGAGQNTLQQEEWGSQETAMVGSSESTDTGTFSSSSPPESVPDTARHPHYTCEVASTPLVSKKASKNELLQTTISPIYAVQDKSYVLGKAHSAEMEQTYDVNTTVILNNGNAANNTPKRDLGNVSTEKITPPGTVVKLSPSRISPTSTGPYSSMAPPTCVPKRANLPTSKLRQYSSHRELNRIPGSNPSGLVTPRTSIGRAMVRRGVYASNPALSPTSPHPAPHLTPHPSHPHTTTTTTTTATAPPIRRESYTVAVDQNPLDEKDKQTQKPSVPVLVRQGTETLRRERPQSQLVAPKDHRASMMSSGVPHPLRSYYNISQAPTSRPHVTSSATITRVSRPTSVPTQRPVAAVDSRPFTAVDSRVSALPRPSRLPAPRRTIRPPSVYSVAPTADIDHY</sequence>
<feature type="region of interest" description="Disordered" evidence="1">
    <location>
        <begin position="550"/>
        <end position="580"/>
    </location>
</feature>
<protein>
    <submittedName>
        <fullName evidence="2">Uncharacterized protein LOC106120754 isoform X1</fullName>
    </submittedName>
</protein>
<name>A0AAJ6ZFW8_PAPXU</name>
<feature type="compositionally biased region" description="Basic and acidic residues" evidence="1">
    <location>
        <begin position="562"/>
        <end position="572"/>
    </location>
</feature>
<organism evidence="2">
    <name type="scientific">Papilio xuthus</name>
    <name type="common">Asian swallowtail butterfly</name>
    <dbReference type="NCBI Taxonomy" id="66420"/>
    <lineage>
        <taxon>Eukaryota</taxon>
        <taxon>Metazoa</taxon>
        <taxon>Ecdysozoa</taxon>
        <taxon>Arthropoda</taxon>
        <taxon>Hexapoda</taxon>
        <taxon>Insecta</taxon>
        <taxon>Pterygota</taxon>
        <taxon>Neoptera</taxon>
        <taxon>Endopterygota</taxon>
        <taxon>Lepidoptera</taxon>
        <taxon>Glossata</taxon>
        <taxon>Ditrysia</taxon>
        <taxon>Papilionoidea</taxon>
        <taxon>Papilionidae</taxon>
        <taxon>Papilioninae</taxon>
        <taxon>Papilio</taxon>
    </lineage>
</organism>
<dbReference type="Proteomes" id="UP000694872">
    <property type="component" value="Unplaced"/>
</dbReference>
<feature type="region of interest" description="Disordered" evidence="1">
    <location>
        <begin position="718"/>
        <end position="772"/>
    </location>
</feature>
<feature type="region of interest" description="Disordered" evidence="1">
    <location>
        <begin position="971"/>
        <end position="1005"/>
    </location>
</feature>
<dbReference type="GeneID" id="106120754"/>
<feature type="region of interest" description="Disordered" evidence="1">
    <location>
        <begin position="929"/>
        <end position="958"/>
    </location>
</feature>
<feature type="compositionally biased region" description="Polar residues" evidence="1">
    <location>
        <begin position="749"/>
        <end position="759"/>
    </location>
</feature>
<feature type="region of interest" description="Disordered" evidence="1">
    <location>
        <begin position="888"/>
        <end position="913"/>
    </location>
</feature>
<feature type="compositionally biased region" description="Low complexity" evidence="1">
    <location>
        <begin position="973"/>
        <end position="985"/>
    </location>
</feature>
<evidence type="ECO:0000256" key="1">
    <source>
        <dbReference type="SAM" id="MobiDB-lite"/>
    </source>
</evidence>
<feature type="region of interest" description="Disordered" evidence="1">
    <location>
        <begin position="623"/>
        <end position="652"/>
    </location>
</feature>
<dbReference type="RefSeq" id="XP_013171629.1">
    <property type="nucleotide sequence ID" value="XM_013316175.1"/>
</dbReference>
<evidence type="ECO:0000313" key="2">
    <source>
        <dbReference type="RefSeq" id="XP_013171629.1"/>
    </source>
</evidence>
<feature type="compositionally biased region" description="Polar residues" evidence="1">
    <location>
        <begin position="623"/>
        <end position="646"/>
    </location>
</feature>
<feature type="compositionally biased region" description="Polar residues" evidence="1">
    <location>
        <begin position="929"/>
        <end position="953"/>
    </location>
</feature>
<accession>A0AAJ6ZFW8</accession>
<gene>
    <name evidence="2" type="primary">LOC106120754</name>
</gene>
<reference evidence="2" key="1">
    <citation type="submission" date="2025-08" db="UniProtKB">
        <authorList>
            <consortium name="RefSeq"/>
        </authorList>
    </citation>
    <scope>IDENTIFICATION</scope>
</reference>
<proteinExistence type="predicted"/>
<dbReference type="KEGG" id="pxu:106120754"/>
<feature type="compositionally biased region" description="Low complexity" evidence="1">
    <location>
        <begin position="835"/>
        <end position="854"/>
    </location>
</feature>
<feature type="region of interest" description="Disordered" evidence="1">
    <location>
        <begin position="818"/>
        <end position="857"/>
    </location>
</feature>
<dbReference type="AlphaFoldDB" id="A0AAJ6ZFW8"/>